<dbReference type="InterPro" id="IPR027296">
    <property type="entry name" value="DFF-C"/>
</dbReference>
<dbReference type="InterPro" id="IPR015121">
    <property type="entry name" value="DNA_fragmentation_mid_dom"/>
</dbReference>
<dbReference type="GO" id="GO:0042981">
    <property type="term" value="P:regulation of apoptotic process"/>
    <property type="evidence" value="ECO:0007669"/>
    <property type="project" value="TreeGrafter"/>
</dbReference>
<sequence>MEGDSSLAVERGPLKRCLISRGGGREQRGVAAGSLQELRSKGCVLLALDGTQEPITIVLAEDGTILEDEEYFLCLPQNTKFVFLCKRETWASSTTDRDTAWLSRDSEAEDEMDSGVSPKWKRLARQLRQDLSSIILMSEEELQNLIDVPFHELAQELAENHLMVQSLQGSLQRVLDRREEERQSKQLLQLYLEALKTESKKLSEAAESISASASTTDEVDMSASCSKPALGVQLSNKILHTIKEKEYPDLSLSSQELEAVSTEATEALALAVGWEKQKVQALQQACQQQLSQRLQQVQSLRSLRSISQRKGKQPLTQQLRAKRKK</sequence>
<evidence type="ECO:0000259" key="4">
    <source>
        <dbReference type="PROSITE" id="PS51135"/>
    </source>
</evidence>
<organism evidence="5 6">
    <name type="scientific">Geotrypetes seraphini</name>
    <name type="common">Gaboon caecilian</name>
    <name type="synonym">Caecilia seraphini</name>
    <dbReference type="NCBI Taxonomy" id="260995"/>
    <lineage>
        <taxon>Eukaryota</taxon>
        <taxon>Metazoa</taxon>
        <taxon>Chordata</taxon>
        <taxon>Craniata</taxon>
        <taxon>Vertebrata</taxon>
        <taxon>Euteleostomi</taxon>
        <taxon>Amphibia</taxon>
        <taxon>Gymnophiona</taxon>
        <taxon>Geotrypetes</taxon>
    </lineage>
</organism>
<feature type="domain" description="CIDE-N" evidence="4">
    <location>
        <begin position="13"/>
        <end position="92"/>
    </location>
</feature>
<dbReference type="AlphaFoldDB" id="A0A6P8PAL5"/>
<dbReference type="SMART" id="SM00266">
    <property type="entry name" value="CAD"/>
    <property type="match status" value="1"/>
</dbReference>
<evidence type="ECO:0000256" key="2">
    <source>
        <dbReference type="PROSITE-ProRule" id="PRU00447"/>
    </source>
</evidence>
<accession>A0A6P8PAL5</accession>
<protein>
    <submittedName>
        <fullName evidence="6">DNAation factor subunit alpha</fullName>
    </submittedName>
</protein>
<dbReference type="InParanoid" id="A0A6P8PAL5"/>
<keyword evidence="1 2" id="KW-0053">Apoptosis</keyword>
<keyword evidence="5" id="KW-1185">Reference proteome</keyword>
<evidence type="ECO:0000256" key="3">
    <source>
        <dbReference type="SAM" id="MobiDB-lite"/>
    </source>
</evidence>
<evidence type="ECO:0000313" key="5">
    <source>
        <dbReference type="Proteomes" id="UP000515159"/>
    </source>
</evidence>
<feature type="region of interest" description="Disordered" evidence="3">
    <location>
        <begin position="306"/>
        <end position="325"/>
    </location>
</feature>
<dbReference type="FunCoup" id="A0A6P8PAL5">
    <property type="interactions" value="2640"/>
</dbReference>
<name>A0A6P8PAL5_GEOSA</name>
<proteinExistence type="predicted"/>
<dbReference type="Gene3D" id="1.10.1490.10">
    <property type="entry name" value="C-terminal domain of DFF45/ICAD (DFF-C domain)"/>
    <property type="match status" value="2"/>
</dbReference>
<dbReference type="PROSITE" id="PS51135">
    <property type="entry name" value="CIDE_N"/>
    <property type="match status" value="1"/>
</dbReference>
<evidence type="ECO:0000256" key="1">
    <source>
        <dbReference type="ARBA" id="ARBA00022703"/>
    </source>
</evidence>
<dbReference type="RefSeq" id="XP_033777960.1">
    <property type="nucleotide sequence ID" value="XM_033922069.1"/>
</dbReference>
<gene>
    <name evidence="6" type="primary">DFFA</name>
</gene>
<dbReference type="SUPFAM" id="SSF54277">
    <property type="entry name" value="CAD &amp; PB1 domains"/>
    <property type="match status" value="1"/>
</dbReference>
<dbReference type="InterPro" id="IPR003508">
    <property type="entry name" value="CIDE-N_dom"/>
</dbReference>
<dbReference type="PANTHER" id="PTHR12306">
    <property type="entry name" value="CELL DEATH ACTIVATOR CIDE"/>
    <property type="match status" value="1"/>
</dbReference>
<reference evidence="6" key="1">
    <citation type="submission" date="2025-08" db="UniProtKB">
        <authorList>
            <consortium name="RefSeq"/>
        </authorList>
    </citation>
    <scope>IDENTIFICATION</scope>
</reference>
<dbReference type="OrthoDB" id="6475906at2759"/>
<dbReference type="SUPFAM" id="SSF81783">
    <property type="entry name" value="C-terminal domain of DFF45/ICAD (DFF-C domain)"/>
    <property type="match status" value="1"/>
</dbReference>
<dbReference type="KEGG" id="gsh:117349089"/>
<dbReference type="GeneID" id="117349089"/>
<dbReference type="Pfam" id="PF02017">
    <property type="entry name" value="CIDE-N"/>
    <property type="match status" value="1"/>
</dbReference>
<dbReference type="Proteomes" id="UP000515159">
    <property type="component" value="Chromosome 15"/>
</dbReference>
<dbReference type="PANTHER" id="PTHR12306:SF16">
    <property type="entry name" value="DNAATION FACTOR SUBUNIT ALPHA"/>
    <property type="match status" value="1"/>
</dbReference>
<dbReference type="FunFam" id="1.10.1490.10:FF:000001">
    <property type="entry name" value="DNA fragmentation factor subunit alpha"/>
    <property type="match status" value="1"/>
</dbReference>
<dbReference type="GO" id="GO:0006915">
    <property type="term" value="P:apoptotic process"/>
    <property type="evidence" value="ECO:0007669"/>
    <property type="project" value="UniProtKB-UniRule"/>
</dbReference>
<dbReference type="CTD" id="1676"/>
<dbReference type="Gene3D" id="3.10.20.10">
    <property type="match status" value="1"/>
</dbReference>
<dbReference type="Pfam" id="PF09033">
    <property type="entry name" value="DFF-C"/>
    <property type="match status" value="1"/>
</dbReference>
<evidence type="ECO:0000313" key="6">
    <source>
        <dbReference type="RefSeq" id="XP_033777960.1"/>
    </source>
</evidence>